<proteinExistence type="predicted"/>
<dbReference type="InterPro" id="IPR009057">
    <property type="entry name" value="Homeodomain-like_sf"/>
</dbReference>
<dbReference type="PROSITE" id="PS50934">
    <property type="entry name" value="SWIRM"/>
    <property type="match status" value="1"/>
</dbReference>
<feature type="compositionally biased region" description="Low complexity" evidence="2">
    <location>
        <begin position="514"/>
        <end position="524"/>
    </location>
</feature>
<feature type="compositionally biased region" description="Polar residues" evidence="2">
    <location>
        <begin position="83"/>
        <end position="99"/>
    </location>
</feature>
<dbReference type="SUPFAM" id="SSF46689">
    <property type="entry name" value="Homeodomain-like"/>
    <property type="match status" value="1"/>
</dbReference>
<reference evidence="4" key="2">
    <citation type="submission" date="2017-10" db="EMBL/GenBank/DDBJ databases">
        <title>Ladona fulva Genome sequencing and assembly.</title>
        <authorList>
            <person name="Murali S."/>
            <person name="Richards S."/>
            <person name="Bandaranaike D."/>
            <person name="Bellair M."/>
            <person name="Blankenburg K."/>
            <person name="Chao H."/>
            <person name="Dinh H."/>
            <person name="Doddapaneni H."/>
            <person name="Dugan-Rocha S."/>
            <person name="Elkadiri S."/>
            <person name="Gnanaolivu R."/>
            <person name="Hernandez B."/>
            <person name="Skinner E."/>
            <person name="Javaid M."/>
            <person name="Lee S."/>
            <person name="Li M."/>
            <person name="Ming W."/>
            <person name="Munidasa M."/>
            <person name="Muniz J."/>
            <person name="Nguyen L."/>
            <person name="Hughes D."/>
            <person name="Osuji N."/>
            <person name="Pu L.-L."/>
            <person name="Puazo M."/>
            <person name="Qu C."/>
            <person name="Quiroz J."/>
            <person name="Raj R."/>
            <person name="Weissenberger G."/>
            <person name="Xin Y."/>
            <person name="Zou X."/>
            <person name="Han Y."/>
            <person name="Worley K."/>
            <person name="Muzny D."/>
            <person name="Gibbs R."/>
        </authorList>
    </citation>
    <scope>NUCLEOTIDE SEQUENCE</scope>
    <source>
        <strain evidence="4">Sampled in the wild</strain>
    </source>
</reference>
<feature type="compositionally biased region" description="Basic and acidic residues" evidence="2">
    <location>
        <begin position="221"/>
        <end position="233"/>
    </location>
</feature>
<feature type="compositionally biased region" description="Basic and acidic residues" evidence="2">
    <location>
        <begin position="194"/>
        <end position="203"/>
    </location>
</feature>
<dbReference type="InterPro" id="IPR036388">
    <property type="entry name" value="WH-like_DNA-bd_sf"/>
</dbReference>
<feature type="domain" description="SWIRM" evidence="3">
    <location>
        <begin position="413"/>
        <end position="511"/>
    </location>
</feature>
<feature type="non-terminal residue" evidence="4">
    <location>
        <position position="1"/>
    </location>
</feature>
<name>A0A8K0K095_LADFU</name>
<evidence type="ECO:0000256" key="2">
    <source>
        <dbReference type="SAM" id="MobiDB-lite"/>
    </source>
</evidence>
<evidence type="ECO:0000313" key="5">
    <source>
        <dbReference type="Proteomes" id="UP000792457"/>
    </source>
</evidence>
<feature type="region of interest" description="Disordered" evidence="2">
    <location>
        <begin position="192"/>
        <end position="245"/>
    </location>
</feature>
<dbReference type="Proteomes" id="UP000792457">
    <property type="component" value="Unassembled WGS sequence"/>
</dbReference>
<evidence type="ECO:0000256" key="1">
    <source>
        <dbReference type="ARBA" id="ARBA00004123"/>
    </source>
</evidence>
<dbReference type="Gene3D" id="1.10.10.10">
    <property type="entry name" value="Winged helix-like DNA-binding domain superfamily/Winged helix DNA-binding domain"/>
    <property type="match status" value="1"/>
</dbReference>
<feature type="region of interest" description="Disordered" evidence="2">
    <location>
        <begin position="514"/>
        <end position="539"/>
    </location>
</feature>
<dbReference type="Pfam" id="PF04433">
    <property type="entry name" value="SWIRM"/>
    <property type="match status" value="1"/>
</dbReference>
<comment type="caution">
    <text evidence="4">The sequence shown here is derived from an EMBL/GenBank/DDBJ whole genome shotgun (WGS) entry which is preliminary data.</text>
</comment>
<dbReference type="GO" id="GO:0005634">
    <property type="term" value="C:nucleus"/>
    <property type="evidence" value="ECO:0007669"/>
    <property type="project" value="UniProtKB-SubCell"/>
</dbReference>
<sequence>MADDDEVDILGDFSLDALFPKEDSRLHCYDASVLGAQSSDLLHEYMAPQWLLDTTQPWYSTDDKPRVTSDRLLPEDRQNTFSFSSLTGVESPTKTSPGTSRWDDQDSSWTEREKSLLAKGMVKSFVKWERSNRSDEGIVIEENVPSSFDHQPGEVFSCSEIIDDMQIPASMEEVIAVVSTGSPTIPVSFSRIGDNGERRKETSKSNAWNGKHSFSKGPVNKKQDHVQNVEERRKKEKKKRLPGSIADERMRLTFEKIESESSKKRDVKTKASASKLGKCLTKEADFKIEVGGTRNPPRLPENLSFGEEVVRISKEGSGSDDSEIEVGDDEPLIVDDKCCAIENELIYQNAVTPPDGSSEIMEAMPAFKVTYSPLSDTFAERSESEGLKIKEPKQDRKEKSSSHQDIMDSIAAIKPPVKEYYPDIQTISEQEKLIHTEFFEGRSTKTPKRYLKIRNHILECWYNSRPQYVTKTSVRAGLRNCGDVNCIGRIHAYLEQIGAINFGCEQARYLRPQVPTSPSSSTVPVEREDQFESLRGPTREEISARHQARIDAMRPRKRKGMNLITSLDSIDGGYTIIHSENGDGGNDDDGIAVFNGACSSSKKLAQSNRGGLDKSKLKLLRCHQYA</sequence>
<organism evidence="4 5">
    <name type="scientific">Ladona fulva</name>
    <name type="common">Scarce chaser dragonfly</name>
    <name type="synonym">Libellula fulva</name>
    <dbReference type="NCBI Taxonomy" id="123851"/>
    <lineage>
        <taxon>Eukaryota</taxon>
        <taxon>Metazoa</taxon>
        <taxon>Ecdysozoa</taxon>
        <taxon>Arthropoda</taxon>
        <taxon>Hexapoda</taxon>
        <taxon>Insecta</taxon>
        <taxon>Pterygota</taxon>
        <taxon>Palaeoptera</taxon>
        <taxon>Odonata</taxon>
        <taxon>Epiprocta</taxon>
        <taxon>Anisoptera</taxon>
        <taxon>Libelluloidea</taxon>
        <taxon>Libellulidae</taxon>
        <taxon>Ladona</taxon>
    </lineage>
</organism>
<keyword evidence="5" id="KW-1185">Reference proteome</keyword>
<accession>A0A8K0K095</accession>
<evidence type="ECO:0000313" key="4">
    <source>
        <dbReference type="EMBL" id="KAG8225314.1"/>
    </source>
</evidence>
<dbReference type="InterPro" id="IPR007526">
    <property type="entry name" value="SWIRM"/>
</dbReference>
<reference evidence="4" key="1">
    <citation type="submission" date="2013-04" db="EMBL/GenBank/DDBJ databases">
        <authorList>
            <person name="Qu J."/>
            <person name="Murali S.C."/>
            <person name="Bandaranaike D."/>
            <person name="Bellair M."/>
            <person name="Blankenburg K."/>
            <person name="Chao H."/>
            <person name="Dinh H."/>
            <person name="Doddapaneni H."/>
            <person name="Downs B."/>
            <person name="Dugan-Rocha S."/>
            <person name="Elkadiri S."/>
            <person name="Gnanaolivu R.D."/>
            <person name="Hernandez B."/>
            <person name="Javaid M."/>
            <person name="Jayaseelan J.C."/>
            <person name="Lee S."/>
            <person name="Li M."/>
            <person name="Ming W."/>
            <person name="Munidasa M."/>
            <person name="Muniz J."/>
            <person name="Nguyen L."/>
            <person name="Ongeri F."/>
            <person name="Osuji N."/>
            <person name="Pu L.-L."/>
            <person name="Puazo M."/>
            <person name="Qu C."/>
            <person name="Quiroz J."/>
            <person name="Raj R."/>
            <person name="Weissenberger G."/>
            <person name="Xin Y."/>
            <person name="Zou X."/>
            <person name="Han Y."/>
            <person name="Richards S."/>
            <person name="Worley K."/>
            <person name="Muzny D."/>
            <person name="Gibbs R."/>
        </authorList>
    </citation>
    <scope>NUCLEOTIDE SEQUENCE</scope>
    <source>
        <strain evidence="4">Sampled in the wild</strain>
    </source>
</reference>
<gene>
    <name evidence="4" type="ORF">J437_LFUL001929</name>
</gene>
<feature type="compositionally biased region" description="Basic and acidic residues" evidence="2">
    <location>
        <begin position="525"/>
        <end position="539"/>
    </location>
</feature>
<feature type="region of interest" description="Disordered" evidence="2">
    <location>
        <begin position="382"/>
        <end position="404"/>
    </location>
</feature>
<feature type="region of interest" description="Disordered" evidence="2">
    <location>
        <begin position="83"/>
        <end position="108"/>
    </location>
</feature>
<evidence type="ECO:0000259" key="3">
    <source>
        <dbReference type="PROSITE" id="PS50934"/>
    </source>
</evidence>
<dbReference type="AlphaFoldDB" id="A0A8K0K095"/>
<protein>
    <recommendedName>
        <fullName evidence="3">SWIRM domain-containing protein</fullName>
    </recommendedName>
</protein>
<dbReference type="EMBL" id="KZ308233">
    <property type="protein sequence ID" value="KAG8225314.1"/>
    <property type="molecule type" value="Genomic_DNA"/>
</dbReference>
<comment type="subcellular location">
    <subcellularLocation>
        <location evidence="1">Nucleus</location>
    </subcellularLocation>
</comment>
<dbReference type="OrthoDB" id="7464992at2759"/>